<dbReference type="EMBL" id="LAZR01008228">
    <property type="protein sequence ID" value="KKM80134.1"/>
    <property type="molecule type" value="Genomic_DNA"/>
</dbReference>
<gene>
    <name evidence="1" type="ORF">LCGC14_1342980</name>
</gene>
<evidence type="ECO:0000313" key="1">
    <source>
        <dbReference type="EMBL" id="KKM80134.1"/>
    </source>
</evidence>
<accession>A0A0F9KD38</accession>
<dbReference type="Pfam" id="PF08889">
    <property type="entry name" value="WbqC"/>
    <property type="match status" value="1"/>
</dbReference>
<dbReference type="InterPro" id="IPR014985">
    <property type="entry name" value="WbqC"/>
</dbReference>
<organism evidence="1">
    <name type="scientific">marine sediment metagenome</name>
    <dbReference type="NCBI Taxonomy" id="412755"/>
    <lineage>
        <taxon>unclassified sequences</taxon>
        <taxon>metagenomes</taxon>
        <taxon>ecological metagenomes</taxon>
    </lineage>
</organism>
<protein>
    <recommendedName>
        <fullName evidence="2">WbqC-like protein</fullName>
    </recommendedName>
</protein>
<evidence type="ECO:0008006" key="2">
    <source>
        <dbReference type="Google" id="ProtNLM"/>
    </source>
</evidence>
<dbReference type="AlphaFoldDB" id="A0A0F9KD38"/>
<comment type="caution">
    <text evidence="1">The sequence shown here is derived from an EMBL/GenBank/DDBJ whole genome shotgun (WGS) entry which is preliminary data.</text>
</comment>
<proteinExistence type="predicted"/>
<reference evidence="1" key="1">
    <citation type="journal article" date="2015" name="Nature">
        <title>Complex archaea that bridge the gap between prokaryotes and eukaryotes.</title>
        <authorList>
            <person name="Spang A."/>
            <person name="Saw J.H."/>
            <person name="Jorgensen S.L."/>
            <person name="Zaremba-Niedzwiedzka K."/>
            <person name="Martijn J."/>
            <person name="Lind A.E."/>
            <person name="van Eijk R."/>
            <person name="Schleper C."/>
            <person name="Guy L."/>
            <person name="Ettema T.J."/>
        </authorList>
    </citation>
    <scope>NUCLEOTIDE SEQUENCE</scope>
</reference>
<name>A0A0F9KD38_9ZZZZ</name>
<sequence>MKTLLHPAYFPNIATFAVIAQRNIIWEVEDNYQKQTYRNRCYVCTDIGRHMLSIPIQHIGGTQGRQKFKAVLIDNSYPWQRNHWRTLQTAYRTSPFFEFYEEDLAPLYLQTFESLLDFNLKTIQTICDCLQIESPNEKTLEFNLKPKLANLKDSRFLVSAKRKLELQQEKYVQVFGDRHGFVENVSVLDLLFNEGTTALSYLKNQDIDVLYD</sequence>